<keyword evidence="2" id="KW-1185">Reference proteome</keyword>
<evidence type="ECO:0000313" key="2">
    <source>
        <dbReference type="Proteomes" id="UP000275408"/>
    </source>
</evidence>
<dbReference type="AlphaFoldDB" id="A0A3M6T9D8"/>
<dbReference type="Proteomes" id="UP000275408">
    <property type="component" value="Unassembled WGS sequence"/>
</dbReference>
<evidence type="ECO:0000313" key="1">
    <source>
        <dbReference type="EMBL" id="RMX38007.1"/>
    </source>
</evidence>
<dbReference type="EMBL" id="RCHS01004059">
    <property type="protein sequence ID" value="RMX38007.1"/>
    <property type="molecule type" value="Genomic_DNA"/>
</dbReference>
<protein>
    <submittedName>
        <fullName evidence="1">Uncharacterized protein</fullName>
    </submittedName>
</protein>
<comment type="caution">
    <text evidence="1">The sequence shown here is derived from an EMBL/GenBank/DDBJ whole genome shotgun (WGS) entry which is preliminary data.</text>
</comment>
<proteinExistence type="predicted"/>
<organism evidence="1 2">
    <name type="scientific">Pocillopora damicornis</name>
    <name type="common">Cauliflower coral</name>
    <name type="synonym">Millepora damicornis</name>
    <dbReference type="NCBI Taxonomy" id="46731"/>
    <lineage>
        <taxon>Eukaryota</taxon>
        <taxon>Metazoa</taxon>
        <taxon>Cnidaria</taxon>
        <taxon>Anthozoa</taxon>
        <taxon>Hexacorallia</taxon>
        <taxon>Scleractinia</taxon>
        <taxon>Astrocoeniina</taxon>
        <taxon>Pocilloporidae</taxon>
        <taxon>Pocillopora</taxon>
    </lineage>
</organism>
<sequence length="115" mass="13272">MSGYNISDLCMELISKPLFVLTNFYCNMCREASRLASGADTDMRAGAAELFLVSGLCFNWFKIRQSQSISVFSYVKINLGLRHQQLQLRRHARQAQAPHELMPLNIARYKRTREK</sequence>
<accession>A0A3M6T9D8</accession>
<name>A0A3M6T9D8_POCDA</name>
<reference evidence="1 2" key="1">
    <citation type="journal article" date="2018" name="Sci. Rep.">
        <title>Comparative analysis of the Pocillopora damicornis genome highlights role of immune system in coral evolution.</title>
        <authorList>
            <person name="Cunning R."/>
            <person name="Bay R.A."/>
            <person name="Gillette P."/>
            <person name="Baker A.C."/>
            <person name="Traylor-Knowles N."/>
        </authorList>
    </citation>
    <scope>NUCLEOTIDE SEQUENCE [LARGE SCALE GENOMIC DNA]</scope>
    <source>
        <strain evidence="1">RSMAS</strain>
        <tissue evidence="1">Whole animal</tissue>
    </source>
</reference>
<feature type="non-terminal residue" evidence="1">
    <location>
        <position position="115"/>
    </location>
</feature>
<gene>
    <name evidence="1" type="ORF">pdam_00012301</name>
</gene>